<proteinExistence type="predicted"/>
<keyword evidence="9" id="KW-1185">Reference proteome</keyword>
<dbReference type="InterPro" id="IPR009056">
    <property type="entry name" value="Cyt_c-like_dom"/>
</dbReference>
<feature type="chain" id="PRO_5011506985" evidence="6">
    <location>
        <begin position="23"/>
        <end position="162"/>
    </location>
</feature>
<keyword evidence="3 4" id="KW-0408">Iron</keyword>
<keyword evidence="6" id="KW-0732">Signal</keyword>
<evidence type="ECO:0000256" key="2">
    <source>
        <dbReference type="ARBA" id="ARBA00022723"/>
    </source>
</evidence>
<reference evidence="9" key="1">
    <citation type="submission" date="2016-10" db="EMBL/GenBank/DDBJ databases">
        <authorList>
            <person name="Varghese N."/>
            <person name="Submissions S."/>
        </authorList>
    </citation>
    <scope>NUCLEOTIDE SEQUENCE [LARGE SCALE GENOMIC DNA]</scope>
    <source>
        <strain evidence="9">DSM 24536</strain>
    </source>
</reference>
<feature type="region of interest" description="Disordered" evidence="5">
    <location>
        <begin position="23"/>
        <end position="56"/>
    </location>
</feature>
<evidence type="ECO:0000259" key="7">
    <source>
        <dbReference type="PROSITE" id="PS51007"/>
    </source>
</evidence>
<dbReference type="RefSeq" id="WP_090698286.1">
    <property type="nucleotide sequence ID" value="NZ_FNHH01000001.1"/>
</dbReference>
<evidence type="ECO:0000256" key="4">
    <source>
        <dbReference type="PROSITE-ProRule" id="PRU00433"/>
    </source>
</evidence>
<evidence type="ECO:0000313" key="9">
    <source>
        <dbReference type="Proteomes" id="UP000199226"/>
    </source>
</evidence>
<sequence length="162" mass="17717">MKKLLALSMVSFLIIAIASCGGGNNSEETTDESTETAAAETESGNPSYDPHRGEGKFTNVELGATVDPAKAELGEKVAQVKCTSCHKTTDEKLVGPGWAGVTQRRKPEWIMNFITNTDVMIDKDPEVQAQLELCLVRMPNQNLSDEDARNLLEFMRKNDGVK</sequence>
<gene>
    <name evidence="8" type="ORF">SAMN05421813_10136</name>
</gene>
<dbReference type="GO" id="GO:0020037">
    <property type="term" value="F:heme binding"/>
    <property type="evidence" value="ECO:0007669"/>
    <property type="project" value="InterPro"/>
</dbReference>
<dbReference type="Proteomes" id="UP000199226">
    <property type="component" value="Unassembled WGS sequence"/>
</dbReference>
<dbReference type="GO" id="GO:0009055">
    <property type="term" value="F:electron transfer activity"/>
    <property type="evidence" value="ECO:0007669"/>
    <property type="project" value="InterPro"/>
</dbReference>
<dbReference type="STRING" id="990371.SAMN05421813_10136"/>
<evidence type="ECO:0000256" key="5">
    <source>
        <dbReference type="SAM" id="MobiDB-lite"/>
    </source>
</evidence>
<organism evidence="8 9">
    <name type="scientific">Daejeonella rubra</name>
    <dbReference type="NCBI Taxonomy" id="990371"/>
    <lineage>
        <taxon>Bacteria</taxon>
        <taxon>Pseudomonadati</taxon>
        <taxon>Bacteroidota</taxon>
        <taxon>Sphingobacteriia</taxon>
        <taxon>Sphingobacteriales</taxon>
        <taxon>Sphingobacteriaceae</taxon>
        <taxon>Daejeonella</taxon>
    </lineage>
</organism>
<dbReference type="OrthoDB" id="2827525at2"/>
<evidence type="ECO:0000256" key="3">
    <source>
        <dbReference type="ARBA" id="ARBA00023004"/>
    </source>
</evidence>
<evidence type="ECO:0000313" key="8">
    <source>
        <dbReference type="EMBL" id="SDL63900.1"/>
    </source>
</evidence>
<dbReference type="PROSITE" id="PS51257">
    <property type="entry name" value="PROKAR_LIPOPROTEIN"/>
    <property type="match status" value="1"/>
</dbReference>
<accession>A0A1G9LPP2</accession>
<dbReference type="PROSITE" id="PS51007">
    <property type="entry name" value="CYTC"/>
    <property type="match status" value="1"/>
</dbReference>
<dbReference type="Pfam" id="PF00034">
    <property type="entry name" value="Cytochrom_C"/>
    <property type="match status" value="1"/>
</dbReference>
<dbReference type="InterPro" id="IPR036909">
    <property type="entry name" value="Cyt_c-like_dom_sf"/>
</dbReference>
<dbReference type="SUPFAM" id="SSF46626">
    <property type="entry name" value="Cytochrome c"/>
    <property type="match status" value="1"/>
</dbReference>
<dbReference type="Gene3D" id="1.10.760.10">
    <property type="entry name" value="Cytochrome c-like domain"/>
    <property type="match status" value="1"/>
</dbReference>
<name>A0A1G9LPP2_9SPHI</name>
<dbReference type="AlphaFoldDB" id="A0A1G9LPP2"/>
<feature type="domain" description="Cytochrome c" evidence="7">
    <location>
        <begin position="69"/>
        <end position="159"/>
    </location>
</feature>
<dbReference type="GO" id="GO:0046872">
    <property type="term" value="F:metal ion binding"/>
    <property type="evidence" value="ECO:0007669"/>
    <property type="project" value="UniProtKB-KW"/>
</dbReference>
<feature type="signal peptide" evidence="6">
    <location>
        <begin position="1"/>
        <end position="22"/>
    </location>
</feature>
<keyword evidence="1 4" id="KW-0349">Heme</keyword>
<keyword evidence="2 4" id="KW-0479">Metal-binding</keyword>
<protein>
    <submittedName>
        <fullName evidence="8">Cytochrome c</fullName>
    </submittedName>
</protein>
<evidence type="ECO:0000256" key="1">
    <source>
        <dbReference type="ARBA" id="ARBA00022617"/>
    </source>
</evidence>
<evidence type="ECO:0000256" key="6">
    <source>
        <dbReference type="SAM" id="SignalP"/>
    </source>
</evidence>
<dbReference type="EMBL" id="FNHH01000001">
    <property type="protein sequence ID" value="SDL63900.1"/>
    <property type="molecule type" value="Genomic_DNA"/>
</dbReference>